<dbReference type="VEuPathDB" id="CryptoDB:Vbra_20561"/>
<reference evidence="3 4" key="1">
    <citation type="submission" date="2014-11" db="EMBL/GenBank/DDBJ databases">
        <authorList>
            <person name="Zhu J."/>
            <person name="Qi W."/>
            <person name="Song R."/>
        </authorList>
    </citation>
    <scope>NUCLEOTIDE SEQUENCE [LARGE SCALE GENOMIC DNA]</scope>
</reference>
<feature type="compositionally biased region" description="Polar residues" evidence="1">
    <location>
        <begin position="1902"/>
        <end position="1920"/>
    </location>
</feature>
<feature type="compositionally biased region" description="Low complexity" evidence="1">
    <location>
        <begin position="1426"/>
        <end position="1446"/>
    </location>
</feature>
<feature type="region of interest" description="Disordered" evidence="1">
    <location>
        <begin position="2819"/>
        <end position="2840"/>
    </location>
</feature>
<dbReference type="Pfam" id="PF13450">
    <property type="entry name" value="NAD_binding_8"/>
    <property type="match status" value="1"/>
</dbReference>
<feature type="compositionally biased region" description="Pro residues" evidence="1">
    <location>
        <begin position="1238"/>
        <end position="1248"/>
    </location>
</feature>
<dbReference type="PANTHER" id="PTHR10742">
    <property type="entry name" value="FLAVIN MONOAMINE OXIDASE"/>
    <property type="match status" value="1"/>
</dbReference>
<feature type="region of interest" description="Disordered" evidence="1">
    <location>
        <begin position="1065"/>
        <end position="1121"/>
    </location>
</feature>
<feature type="compositionally biased region" description="Basic and acidic residues" evidence="1">
    <location>
        <begin position="2443"/>
        <end position="2452"/>
    </location>
</feature>
<accession>A0A0G4EN86</accession>
<feature type="compositionally biased region" description="Acidic residues" evidence="1">
    <location>
        <begin position="1463"/>
        <end position="1473"/>
    </location>
</feature>
<feature type="region of interest" description="Disordered" evidence="1">
    <location>
        <begin position="2395"/>
        <end position="2565"/>
    </location>
</feature>
<feature type="region of interest" description="Disordered" evidence="1">
    <location>
        <begin position="1888"/>
        <end position="2001"/>
    </location>
</feature>
<dbReference type="SUPFAM" id="SSF51905">
    <property type="entry name" value="FAD/NAD(P)-binding domain"/>
    <property type="match status" value="2"/>
</dbReference>
<feature type="domain" description="Myb-like" evidence="2">
    <location>
        <begin position="563"/>
        <end position="607"/>
    </location>
</feature>
<evidence type="ECO:0000259" key="2">
    <source>
        <dbReference type="PROSITE" id="PS50090"/>
    </source>
</evidence>
<proteinExistence type="predicted"/>
<feature type="region of interest" description="Disordered" evidence="1">
    <location>
        <begin position="1717"/>
        <end position="1807"/>
    </location>
</feature>
<feature type="compositionally biased region" description="Basic and acidic residues" evidence="1">
    <location>
        <begin position="2579"/>
        <end position="2608"/>
    </location>
</feature>
<feature type="region of interest" description="Disordered" evidence="1">
    <location>
        <begin position="1170"/>
        <end position="1198"/>
    </location>
</feature>
<feature type="compositionally biased region" description="Polar residues" evidence="1">
    <location>
        <begin position="2409"/>
        <end position="2442"/>
    </location>
</feature>
<dbReference type="PROSITE" id="PS50090">
    <property type="entry name" value="MYB_LIKE"/>
    <property type="match status" value="1"/>
</dbReference>
<feature type="compositionally biased region" description="Basic and acidic residues" evidence="1">
    <location>
        <begin position="1346"/>
        <end position="1362"/>
    </location>
</feature>
<feature type="compositionally biased region" description="Pro residues" evidence="1">
    <location>
        <begin position="421"/>
        <end position="431"/>
    </location>
</feature>
<feature type="compositionally biased region" description="Gly residues" evidence="1">
    <location>
        <begin position="2453"/>
        <end position="2464"/>
    </location>
</feature>
<feature type="region of interest" description="Disordered" evidence="1">
    <location>
        <begin position="419"/>
        <end position="482"/>
    </location>
</feature>
<dbReference type="STRING" id="1169540.A0A0G4EN86"/>
<feature type="region of interest" description="Disordered" evidence="1">
    <location>
        <begin position="1571"/>
        <end position="1644"/>
    </location>
</feature>
<feature type="region of interest" description="Disordered" evidence="1">
    <location>
        <begin position="117"/>
        <end position="155"/>
    </location>
</feature>
<dbReference type="SUPFAM" id="SSF46689">
    <property type="entry name" value="Homeodomain-like"/>
    <property type="match status" value="1"/>
</dbReference>
<gene>
    <name evidence="3" type="ORF">Vbra_20561</name>
</gene>
<feature type="region of interest" description="Disordered" evidence="1">
    <location>
        <begin position="1212"/>
        <end position="1268"/>
    </location>
</feature>
<dbReference type="PANTHER" id="PTHR10742:SF415">
    <property type="entry name" value="CHROMOSOME UNDETERMINED SCAFFOLD_56, WHOLE GENOME SHOTGUN SEQUENCE"/>
    <property type="match status" value="1"/>
</dbReference>
<feature type="region of interest" description="Disordered" evidence="1">
    <location>
        <begin position="2578"/>
        <end position="2643"/>
    </location>
</feature>
<dbReference type="InterPro" id="IPR002937">
    <property type="entry name" value="Amino_oxidase"/>
</dbReference>
<keyword evidence="4" id="KW-1185">Reference proteome</keyword>
<feature type="region of interest" description="Disordered" evidence="1">
    <location>
        <begin position="363"/>
        <end position="397"/>
    </location>
</feature>
<feature type="compositionally biased region" description="Basic residues" evidence="1">
    <location>
        <begin position="1748"/>
        <end position="1767"/>
    </location>
</feature>
<feature type="compositionally biased region" description="Basic and acidic residues" evidence="1">
    <location>
        <begin position="1890"/>
        <end position="1899"/>
    </location>
</feature>
<feature type="compositionally biased region" description="Basic and acidic residues" evidence="1">
    <location>
        <begin position="1474"/>
        <end position="1491"/>
    </location>
</feature>
<feature type="region of interest" description="Disordered" evidence="1">
    <location>
        <begin position="2223"/>
        <end position="2296"/>
    </location>
</feature>
<feature type="compositionally biased region" description="Basic and acidic residues" evidence="1">
    <location>
        <begin position="2223"/>
        <end position="2241"/>
    </location>
</feature>
<feature type="compositionally biased region" description="Basic and acidic residues" evidence="1">
    <location>
        <begin position="1607"/>
        <end position="1616"/>
    </location>
</feature>
<feature type="compositionally biased region" description="Polar residues" evidence="1">
    <location>
        <begin position="1635"/>
        <end position="1644"/>
    </location>
</feature>
<feature type="region of interest" description="Disordered" evidence="1">
    <location>
        <begin position="2909"/>
        <end position="2955"/>
    </location>
</feature>
<feature type="region of interest" description="Disordered" evidence="1">
    <location>
        <begin position="628"/>
        <end position="663"/>
    </location>
</feature>
<dbReference type="Gene3D" id="3.50.50.60">
    <property type="entry name" value="FAD/NAD(P)-binding domain"/>
    <property type="match status" value="1"/>
</dbReference>
<protein>
    <recommendedName>
        <fullName evidence="2">Myb-like domain-containing protein</fullName>
    </recommendedName>
</protein>
<dbReference type="InterPro" id="IPR036188">
    <property type="entry name" value="FAD/NAD-bd_sf"/>
</dbReference>
<feature type="compositionally biased region" description="Basic residues" evidence="1">
    <location>
        <begin position="2255"/>
        <end position="2276"/>
    </location>
</feature>
<dbReference type="SUPFAM" id="SSF54373">
    <property type="entry name" value="FAD-linked reductases, C-terminal domain"/>
    <property type="match status" value="1"/>
</dbReference>
<feature type="compositionally biased region" description="Basic residues" evidence="1">
    <location>
        <begin position="2082"/>
        <end position="2101"/>
    </location>
</feature>
<feature type="compositionally biased region" description="Polar residues" evidence="1">
    <location>
        <begin position="2137"/>
        <end position="2149"/>
    </location>
</feature>
<evidence type="ECO:0000313" key="4">
    <source>
        <dbReference type="Proteomes" id="UP000041254"/>
    </source>
</evidence>
<feature type="region of interest" description="Disordered" evidence="1">
    <location>
        <begin position="2082"/>
        <end position="2149"/>
    </location>
</feature>
<dbReference type="GO" id="GO:0006598">
    <property type="term" value="P:polyamine catabolic process"/>
    <property type="evidence" value="ECO:0007669"/>
    <property type="project" value="TreeGrafter"/>
</dbReference>
<feature type="compositionally biased region" description="Gly residues" evidence="1">
    <location>
        <begin position="144"/>
        <end position="153"/>
    </location>
</feature>
<organism evidence="3 4">
    <name type="scientific">Vitrella brassicaformis (strain CCMP3155)</name>
    <dbReference type="NCBI Taxonomy" id="1169540"/>
    <lineage>
        <taxon>Eukaryota</taxon>
        <taxon>Sar</taxon>
        <taxon>Alveolata</taxon>
        <taxon>Colpodellida</taxon>
        <taxon>Vitrellaceae</taxon>
        <taxon>Vitrella</taxon>
    </lineage>
</organism>
<dbReference type="InParanoid" id="A0A0G4EN86"/>
<dbReference type="Proteomes" id="UP000041254">
    <property type="component" value="Unassembled WGS sequence"/>
</dbReference>
<feature type="compositionally biased region" description="Basic and acidic residues" evidence="1">
    <location>
        <begin position="2909"/>
        <end position="2922"/>
    </location>
</feature>
<feature type="compositionally biased region" description="Basic and acidic residues" evidence="1">
    <location>
        <begin position="2397"/>
        <end position="2406"/>
    </location>
</feature>
<evidence type="ECO:0000256" key="1">
    <source>
        <dbReference type="SAM" id="MobiDB-lite"/>
    </source>
</evidence>
<feature type="compositionally biased region" description="Polar residues" evidence="1">
    <location>
        <begin position="204"/>
        <end position="214"/>
    </location>
</feature>
<evidence type="ECO:0000313" key="3">
    <source>
        <dbReference type="EMBL" id="CEL98586.1"/>
    </source>
</evidence>
<feature type="region of interest" description="Disordered" evidence="1">
    <location>
        <begin position="1346"/>
        <end position="1491"/>
    </location>
</feature>
<dbReference type="Pfam" id="PF01593">
    <property type="entry name" value="Amino_oxidase"/>
    <property type="match status" value="1"/>
</dbReference>
<dbReference type="OrthoDB" id="5046242at2759"/>
<feature type="compositionally biased region" description="Basic residues" evidence="1">
    <location>
        <begin position="1571"/>
        <end position="1590"/>
    </location>
</feature>
<dbReference type="InterPro" id="IPR001005">
    <property type="entry name" value="SANT/Myb"/>
</dbReference>
<feature type="compositionally biased region" description="Low complexity" evidence="1">
    <location>
        <begin position="1220"/>
        <end position="1237"/>
    </location>
</feature>
<dbReference type="EMBL" id="CDMY01000274">
    <property type="protein sequence ID" value="CEL98586.1"/>
    <property type="molecule type" value="Genomic_DNA"/>
</dbReference>
<feature type="compositionally biased region" description="Low complexity" evidence="1">
    <location>
        <begin position="2478"/>
        <end position="2489"/>
    </location>
</feature>
<dbReference type="GO" id="GO:0046592">
    <property type="term" value="F:polyamine oxidase activity"/>
    <property type="evidence" value="ECO:0007669"/>
    <property type="project" value="TreeGrafter"/>
</dbReference>
<feature type="compositionally biased region" description="Low complexity" evidence="1">
    <location>
        <begin position="2931"/>
        <end position="2947"/>
    </location>
</feature>
<feature type="compositionally biased region" description="Polar residues" evidence="1">
    <location>
        <begin position="1377"/>
        <end position="1386"/>
    </location>
</feature>
<feature type="region of interest" description="Disordered" evidence="1">
    <location>
        <begin position="201"/>
        <end position="222"/>
    </location>
</feature>
<dbReference type="Gene3D" id="3.90.660.10">
    <property type="match status" value="1"/>
</dbReference>
<sequence>MVVATTPDRMPSTRQEALAALRQLLKQIGVVSGHVPVPHADWRILYDVEHDGFWARLLINGYENIYGPYPTFDDACRRHDLECVRFFGPREASCIAFNRDALRPSCMDQHLRQLFLAPHAQTPTQGSRSRAQESKRRRAVRAAMGGGGGGGSGASSAPCDYDVIVIGAGTAGLVAARDCLAANLRIAVFEARDQAGGRIRSHTLAGTPTHTHPLQASASSADQAASTGAAGAGAGAGAAAAKEDCVMVELGANYIHGCGAADHDSNVLMTLAVKQGHRLAWVPGREGVSEPCDTATFMDVGSGTRVDPVKVAKCDLVFRAVVQEIKQRARHEFNPCQKHPLWQQTPPTLMHRQYDLAIGSQHTTGRVCTPDDPHHHHHRPNEPSAATGSAAAPETTRRHEILQWKQHKDEIAHLLALILRPPSPSPSPPSAPRSRPAKRKARPPSRSGGRTSQPSHPSLPHAEAHPPPTSASPSPSEELSPAALSAVCGAELDKLRQSSQPGEPLHIHLSKDCNKICVSMTGAATQRILIEPRTVEGVRATLQRAVEARRKLRESIKWRGSSNSWSEGERRRVWALFDKLGPDWEAIQREIPSRSVNGVRAYVTKYMRNRDRAAASRRVEAVPAAAKDDGHISGAGGEAVDKTDSMSWEEGSHGGGRPAEGGLLDHAMASMDSQPQQYQHSTSTERGRGIVAASSTASSAFIAASPPPQPPLPALTPQELERACVDALNHLPQSTETHSPPLIGFDSTTRQLYVTPDSEGPNSRRELVSIAPPTLDGVRVAVEVCLAMREHISAGRAANGVVCDAGHRCADGVHMGEAPPASTHSGERRADSLGAHKDMVAGHDGQTTISPRHAPGTTALSRDAAIALAQRLSTRLKAFVPKQSTSINFHAKKMAFRVVVAQRQKSFKLCEPHSVHSVHEALQSALSHRDTMRHLVAVSQSNEAVSQLPQRRPTKRNTKRDFDLGCVEDEADAASSAPSRKSTNSNVLSTDGAIEVCEQQLERMAQQTGEDPLPVSLHIATSQQGKRSLFWEIMTDDAEAETHFVRIDEPYTAHRIRASLKHALSKVGHGPSPVLSDDGSRQPRVKKRRQVAKGGTLEGSVDGGQDADSNAMDIDDHGDREDRQLNVDEAMRLAEQEVARLRDENGGGPSYVSLRKTNVDKRGLEWLIRMPRSAGGAQKGKRVPRPYTPRGVKESFREAVANRDQLMALQDDEDFEEPMSRSAKPSRSPSSSGGRSESPPPPPPPAPQPREQTEDVDMGCNDGDKDEPLSMADAIALCRRELQRLRESETRPLLISVSAGKDRKRVDWFVDVKMGKGKRHAKHLEIQPPWSAASIRASLKKAIAYRDDVVRSAETVNREGSRRGSIGEPLGDPSSEPPKQNSSNKTPLAGSAGRTPQPPPPPDASPLLAGSSTILAMSDPPPAPLAPNSCPPAADAGAAAERPAAAGKKRRRPTEGDNVESLAMDEDEMDDGDIQGREEGEEDKGADGTMTRREAIAFARAELDRHGRPKNLWLEVPNSRAAFRWTVNFVKGKDRFNKTLSVSPPWTAESVRESLREAMANREAMIARRHAIATRQGSRSRSRSKRPSRRQFHDRSSPKPFESDDDGSGRMSEESSRNGNNHSSEGPEEGHDNSSADGRNGSMTRSEAVAFARQELARQGRLTNTSLVVPTSKKSFLWSIDMVRDGHRDRKTVNVPPPFTQQSIRAALERALGHRQAMLSRHVAQTAAKSKDGSNSDEGQLYSPSASGRKRRNGSKKRQGASRKAKAKGASAVAARDLSSEGSDDDQRRKEISEQLLPQYASRDGEEVLSREKTISITQAELQRLRTSTGQPVSIILLHNAARVLYLRVQVYNSGQRTTKDFTIYEPWCLNSIRNNLATAIAHRDKIRRRGEAEAREADNSGPDNTSRPTKAASTRNKSPSRPPAAQRDAPATVTSVLPLPDPPPPPASAEEKPAAAGKKRRRSSEGDNVESLAKDEDEMDDGDIQGREEGEEGNGADGTMTREEAIAFARAELDRHGRPKNLWLEVPSSREAFRLTVHLARGTERLSKTLSVSPPWTAQSVRESLREAMANREAMIARRHAIATRQGSRSRSRSKRQSRRQFHDNSSDDGSGEMSEDSSSRSGNHHSSQVPEEGHSNNPSDDGRNGSMTRSEAVAFARQELARQGRLRNMSLVVPTGKESFLWSIDMVRDGHRDRKTVNVPPWAFTQQSIRAALEKALDHRQAMLSRHAAEKAAKSKDGSNTDEGQQHSPPAGGRKRRNGSKRRQGARRKAKAKRASAVAARELSSEGSDDDQRRREISEQLLPQYASRDGEEVLSREKTISITQAELQRLRTSTGQPVSIILLHNAARVLYLRVQVYNSGQRTTKDFTIYEPWCLNSIRNNLATAIAHRDKIRRRGEAEAREADNSGPDNTSRPTKAASRRNTSPSRSPAAQRDAPSTMTSKEKRQHDGTDTGGHQGGGGDGQPALGEPAEGVDEAGSGCAPAAAPSVDGGDDVSMSIHETPAVCRDERQLLRKNRQRRGGVTTDESKAGRSLPGLSSTVDLPGWGERPPVHLSHPVRPPLTRESMRRDLQAALALRADDSQDRPLTQEEAKKAANEELERLRDATPGRPTFLSVRKVAPPPPKKPGITGRPPKSGPGELDWVIRFPKSAGGDGEERRLRMPKPFTLRSVRASLKAALVYRDQLREGKDAEGSDKKADKLDFQNALAFLQEEMSAIRASEGGRASCISPNSRPDAQVIRWSFTFVLSTGKHRFYVTVERPWTPASLRRSVQLAVVFRDSMFLSDEADSRQVCNRRADGGGSQAAAAVAVAAAAAAERSEPMDVDMQPGDAGEDSVDDGPNLMMDTEWAVQFAREELERHGHPTLTLHKTYMRKDLGWKLGDAVIGLVRRPFTRAGIRDSLRQAMAHLEQHKEASQHDNADSRGIAQPLGASEGQHQQQHQQPAHGGEAGVSEDAQPMDCDKAIASARQRNRGARSYHSDISCGLAMADNAADLESVFRKYLPVVRQRLGYGGAGDWDEMDERIIDKMKMRSWGRCATPADLDARHGCRHPGTTSTVDWQDRFGSDTQGARDKHARRLTATDKSALLASDRDAYLREHSDNLLDEAHKPPPSGSLAVHRVPDMDEANNTRSDWLVANGYGKLVIEPLLGEIAEGGGEVHYGCRVSRVAYHADRRHGQMEITLAPASQSSKKVYRCRYVVAALPLGVLQASLKCHSRQHQIDQSDTLQRSLVRFDPPLSAAKRASIGRLGMGTHNKIFLRFATTRGGGRTDHGSGNSEHPFWREYGSRVNIATTKADYPMQILNLHPYGKRGTLCVQVYPPLSIGYGGKDDKQVVDECLDVLRAMFKHLQQHLGEGVDVLPRLLDWKVTHWDTEPEALGSYSYIAKGSDEADIVELSSPEYDGHLTLAGEATSREGHQCVTGAWLSGQRAARHVLANAARHSTRAG</sequence>
<dbReference type="InterPro" id="IPR009057">
    <property type="entry name" value="Homeodomain-like_sf"/>
</dbReference>
<feature type="region of interest" description="Disordered" evidence="1">
    <location>
        <begin position="941"/>
        <end position="962"/>
    </location>
</feature>
<name>A0A0G4EN86_VITBC</name>
<dbReference type="InterPro" id="IPR050281">
    <property type="entry name" value="Flavin_monoamine_oxidase"/>
</dbReference>
<dbReference type="SMART" id="SM00717">
    <property type="entry name" value="SANT"/>
    <property type="match status" value="1"/>
</dbReference>
<feature type="compositionally biased region" description="Low complexity" evidence="1">
    <location>
        <begin position="471"/>
        <end position="482"/>
    </location>
</feature>
<feature type="compositionally biased region" description="Acidic residues" evidence="1">
    <location>
        <begin position="1976"/>
        <end position="1995"/>
    </location>
</feature>